<proteinExistence type="inferred from homology"/>
<gene>
    <name evidence="12" type="primary">DDX1</name>
    <name evidence="12" type="ORF">SO694_00006026</name>
</gene>
<dbReference type="Pfam" id="PF00270">
    <property type="entry name" value="DEAD"/>
    <property type="match status" value="1"/>
</dbReference>
<dbReference type="Gene3D" id="3.40.50.300">
    <property type="entry name" value="P-loop containing nucleotide triphosphate hydrolases"/>
    <property type="match status" value="2"/>
</dbReference>
<dbReference type="EMBL" id="JBBJCI010000038">
    <property type="protein sequence ID" value="KAK7250028.1"/>
    <property type="molecule type" value="Genomic_DNA"/>
</dbReference>
<evidence type="ECO:0000313" key="12">
    <source>
        <dbReference type="EMBL" id="KAK7250028.1"/>
    </source>
</evidence>
<dbReference type="Gene3D" id="2.60.120.920">
    <property type="match status" value="1"/>
</dbReference>
<dbReference type="PANTHER" id="PTHR47959">
    <property type="entry name" value="ATP-DEPENDENT RNA HELICASE RHLE-RELATED"/>
    <property type="match status" value="1"/>
</dbReference>
<evidence type="ECO:0000256" key="4">
    <source>
        <dbReference type="ARBA" id="ARBA00022801"/>
    </source>
</evidence>
<comment type="caution">
    <text evidence="12">The sequence shown here is derived from an EMBL/GenBank/DDBJ whole genome shotgun (WGS) entry which is preliminary data.</text>
</comment>
<comment type="similarity">
    <text evidence="1">Belongs to the DEAD box helicase family. DDX1 subfamily.</text>
</comment>
<dbReference type="InterPro" id="IPR013320">
    <property type="entry name" value="ConA-like_dom_sf"/>
</dbReference>
<keyword evidence="3 8" id="KW-0547">Nucleotide-binding</keyword>
<organism evidence="12 13">
    <name type="scientific">Aureococcus anophagefferens</name>
    <name type="common">Harmful bloom alga</name>
    <dbReference type="NCBI Taxonomy" id="44056"/>
    <lineage>
        <taxon>Eukaryota</taxon>
        <taxon>Sar</taxon>
        <taxon>Stramenopiles</taxon>
        <taxon>Ochrophyta</taxon>
        <taxon>Pelagophyceae</taxon>
        <taxon>Pelagomonadales</taxon>
        <taxon>Pelagomonadaceae</taxon>
        <taxon>Aureococcus</taxon>
    </lineage>
</organism>
<feature type="domain" description="Helicase ATP-binding" evidence="10">
    <location>
        <begin position="186"/>
        <end position="334"/>
    </location>
</feature>
<evidence type="ECO:0000256" key="1">
    <source>
        <dbReference type="ARBA" id="ARBA00008765"/>
    </source>
</evidence>
<dbReference type="SMART" id="SM00487">
    <property type="entry name" value="DEXDc"/>
    <property type="match status" value="1"/>
</dbReference>
<dbReference type="InterPro" id="IPR011545">
    <property type="entry name" value="DEAD/DEAH_box_helicase_dom"/>
</dbReference>
<dbReference type="InterPro" id="IPR001650">
    <property type="entry name" value="Helicase_C-like"/>
</dbReference>
<dbReference type="InterPro" id="IPR000629">
    <property type="entry name" value="RNA-helicase_DEAD-box_CS"/>
</dbReference>
<dbReference type="CDD" id="cd12873">
    <property type="entry name" value="SPRY_DDX1"/>
    <property type="match status" value="1"/>
</dbReference>
<dbReference type="SMART" id="SM00490">
    <property type="entry name" value="HELICc"/>
    <property type="match status" value="1"/>
</dbReference>
<evidence type="ECO:0000259" key="11">
    <source>
        <dbReference type="PROSITE" id="PS51194"/>
    </source>
</evidence>
<accession>A0ABR1GA19</accession>
<keyword evidence="7 8" id="KW-0067">ATP-binding</keyword>
<dbReference type="SUPFAM" id="SSF49899">
    <property type="entry name" value="Concanavalin A-like lectins/glucanases"/>
    <property type="match status" value="1"/>
</dbReference>
<dbReference type="SUPFAM" id="SSF52540">
    <property type="entry name" value="P-loop containing nucleoside triphosphate hydrolases"/>
    <property type="match status" value="1"/>
</dbReference>
<dbReference type="SMART" id="SM00449">
    <property type="entry name" value="SPRY"/>
    <property type="match status" value="1"/>
</dbReference>
<dbReference type="PROSITE" id="PS50188">
    <property type="entry name" value="B302_SPRY"/>
    <property type="match status" value="1"/>
</dbReference>
<dbReference type="InterPro" id="IPR050079">
    <property type="entry name" value="DEAD_box_RNA_helicase"/>
</dbReference>
<keyword evidence="13" id="KW-1185">Reference proteome</keyword>
<name>A0ABR1GA19_AURAN</name>
<dbReference type="Pfam" id="PF00271">
    <property type="entry name" value="Helicase_C"/>
    <property type="match status" value="1"/>
</dbReference>
<evidence type="ECO:0000259" key="10">
    <source>
        <dbReference type="PROSITE" id="PS51192"/>
    </source>
</evidence>
<dbReference type="PROSITE" id="PS51194">
    <property type="entry name" value="HELICASE_CTER"/>
    <property type="match status" value="1"/>
</dbReference>
<evidence type="ECO:0000256" key="7">
    <source>
        <dbReference type="ARBA" id="ARBA00022840"/>
    </source>
</evidence>
<keyword evidence="6" id="KW-0269">Exonuclease</keyword>
<keyword evidence="2" id="KW-0540">Nuclease</keyword>
<dbReference type="InterPro" id="IPR027417">
    <property type="entry name" value="P-loop_NTPase"/>
</dbReference>
<dbReference type="InterPro" id="IPR014001">
    <property type="entry name" value="Helicase_ATP-bd"/>
</dbReference>
<evidence type="ECO:0000256" key="3">
    <source>
        <dbReference type="ARBA" id="ARBA00022741"/>
    </source>
</evidence>
<dbReference type="Pfam" id="PF00622">
    <property type="entry name" value="SPRY"/>
    <property type="match status" value="1"/>
</dbReference>
<dbReference type="Proteomes" id="UP001363151">
    <property type="component" value="Unassembled WGS sequence"/>
</dbReference>
<dbReference type="GO" id="GO:0004386">
    <property type="term" value="F:helicase activity"/>
    <property type="evidence" value="ECO:0007669"/>
    <property type="project" value="UniProtKB-KW"/>
</dbReference>
<keyword evidence="5 8" id="KW-0347">Helicase</keyword>
<reference evidence="12 13" key="1">
    <citation type="submission" date="2024-03" db="EMBL/GenBank/DDBJ databases">
        <title>Aureococcus anophagefferens CCMP1851 and Kratosvirus quantuckense: Draft genome of a second virus-susceptible host strain in the model system.</title>
        <authorList>
            <person name="Chase E."/>
            <person name="Truchon A.R."/>
            <person name="Schepens W."/>
            <person name="Wilhelm S.W."/>
        </authorList>
    </citation>
    <scope>NUCLEOTIDE SEQUENCE [LARGE SCALE GENOMIC DNA]</scope>
    <source>
        <strain evidence="12 13">CCMP1851</strain>
    </source>
</reference>
<dbReference type="InterPro" id="IPR043136">
    <property type="entry name" value="B30.2/SPRY_sf"/>
</dbReference>
<sequence length="696" mass="74541">MAISDDGATCQSRSERWAGARANCGARGNGVVYYEVAVEDEGLVRVGWSTVAASYDLGTDAKGVGYGGTAKKSHARSFEAYGETYGKGDVVGCWLDLDSGSCGYTKNGADLGAAFAPLPANLAKEWLYPAVAMRNAQCSVNLGAAPFKHPRAGAVPFAAFAGLRYAAPKATAGAFETSKKSKNGGRGVSAIVLEPARDLAEQTHQCFEAYAKHVTGPSLNCALLIGGVNTKAAETALRNGDVDIVTGTPLKIWDLVKRGVVDCESSCRFFVLDEADRFIETDDTETCLNIFRKLPQGAAPGARDKRLQVCFFSATLHSDEVKQLAAKVCESPTWVDLKGESHLPDTVKHVVVPVDPTGADPAVVMLARDAAAAGYATDAVHRGGQLETKAYEPPAHVRGDAKSTYSPTPDACSEVLKLAKPALLVKLIDALKMDQVLVFCRTNLDCDLLERYLVGQSGGQKFKGKRDSGKEGAYSCCVLAGARSMDERRKNLEAFKAGDVKILVCTDVAARGIDVTGLPFVVNMTLPDLPENYVHRIGRVGRADKVGLAISLVATAKEKVWFCQKGKKPPQKDTRPYDAGGNCVWYDEPTLLAAVEKKVKAKIPTMAAAECQLPENLRDVSFGDEANEQDQFTKASKLHRDAMADDVNALIDMETMAQRSFFALQVMAQGQPAGYEAMMLPVKPPTPPATTNKRGR</sequence>
<evidence type="ECO:0000259" key="9">
    <source>
        <dbReference type="PROSITE" id="PS50188"/>
    </source>
</evidence>
<evidence type="ECO:0000256" key="8">
    <source>
        <dbReference type="RuleBase" id="RU000492"/>
    </source>
</evidence>
<evidence type="ECO:0000313" key="13">
    <source>
        <dbReference type="Proteomes" id="UP001363151"/>
    </source>
</evidence>
<protein>
    <submittedName>
        <fullName evidence="12">DNA/RNA helicase</fullName>
    </submittedName>
</protein>
<dbReference type="PANTHER" id="PTHR47959:SF13">
    <property type="entry name" value="ATP-DEPENDENT RNA HELICASE RHLE"/>
    <property type="match status" value="1"/>
</dbReference>
<feature type="domain" description="B30.2/SPRY" evidence="9">
    <location>
        <begin position="1"/>
        <end position="147"/>
    </location>
</feature>
<dbReference type="PROSITE" id="PS00039">
    <property type="entry name" value="DEAD_ATP_HELICASE"/>
    <property type="match status" value="1"/>
</dbReference>
<dbReference type="InterPro" id="IPR001870">
    <property type="entry name" value="B30.2/SPRY"/>
</dbReference>
<dbReference type="InterPro" id="IPR003877">
    <property type="entry name" value="SPRY_dom"/>
</dbReference>
<keyword evidence="4 8" id="KW-0378">Hydrolase</keyword>
<evidence type="ECO:0000256" key="5">
    <source>
        <dbReference type="ARBA" id="ARBA00022806"/>
    </source>
</evidence>
<dbReference type="CDD" id="cd18787">
    <property type="entry name" value="SF2_C_DEAD"/>
    <property type="match status" value="1"/>
</dbReference>
<evidence type="ECO:0000256" key="6">
    <source>
        <dbReference type="ARBA" id="ARBA00022839"/>
    </source>
</evidence>
<dbReference type="PROSITE" id="PS51192">
    <property type="entry name" value="HELICASE_ATP_BIND_1"/>
    <property type="match status" value="1"/>
</dbReference>
<evidence type="ECO:0000256" key="2">
    <source>
        <dbReference type="ARBA" id="ARBA00022722"/>
    </source>
</evidence>
<feature type="domain" description="Helicase C-terminal" evidence="11">
    <location>
        <begin position="423"/>
        <end position="621"/>
    </location>
</feature>